<geneLocation type="plasmid" evidence="2 3">
    <name>pThCT3_1</name>
</geneLocation>
<evidence type="ECO:0000256" key="1">
    <source>
        <dbReference type="SAM" id="Phobius"/>
    </source>
</evidence>
<organism evidence="2 3">
    <name type="scientific">Thiothrix winogradskyi</name>
    <dbReference type="NCBI Taxonomy" id="96472"/>
    <lineage>
        <taxon>Bacteria</taxon>
        <taxon>Pseudomonadati</taxon>
        <taxon>Pseudomonadota</taxon>
        <taxon>Gammaproteobacteria</taxon>
        <taxon>Thiotrichales</taxon>
        <taxon>Thiotrichaceae</taxon>
        <taxon>Thiothrix</taxon>
    </lineage>
</organism>
<reference evidence="2" key="1">
    <citation type="journal article" date="2022" name="Microorganisms">
        <title>Two New Species of Filamentous Sulfur Bacteria of the Genus Thiothrix, Thiothrix winogradskyi sp. nov. and 'Candidatus Thiothrix sulfatifontis' sp. nov.</title>
        <authorList>
            <person name="Ravin N.V."/>
            <person name="Rossetti S."/>
            <person name="Beletsky A.V."/>
            <person name="Kadnikov V.V."/>
            <person name="Rudenko T.S."/>
            <person name="Smolyakov D.D."/>
            <person name="Moskvitina M.I."/>
            <person name="Gureeva M.V."/>
            <person name="Mardanov A.V."/>
            <person name="Grabovich M.Y."/>
        </authorList>
    </citation>
    <scope>NUCLEOTIDE SEQUENCE</scope>
    <source>
        <strain evidence="2">CT3</strain>
    </source>
</reference>
<sequence length="104" mass="11416">MKRFAWGIALMVLAISFIIDNLGNGPVGGGFVILIVGGVLTYYGNQYLKRVKQVSAFALEMIREEGKIDAVQIAQRIGVSEVDSRIYIAESQRKGVIPFKAEIV</sequence>
<accession>A0ABY3T783</accession>
<feature type="transmembrane region" description="Helical" evidence="1">
    <location>
        <begin position="26"/>
        <end position="43"/>
    </location>
</feature>
<proteinExistence type="predicted"/>
<name>A0ABY3T783_9GAMM</name>
<dbReference type="EMBL" id="CP091245">
    <property type="protein sequence ID" value="UJS26680.1"/>
    <property type="molecule type" value="Genomic_DNA"/>
</dbReference>
<gene>
    <name evidence="2" type="ORF">L2Y54_21435</name>
</gene>
<evidence type="ECO:0000313" key="2">
    <source>
        <dbReference type="EMBL" id="UJS26680.1"/>
    </source>
</evidence>
<keyword evidence="1" id="KW-1133">Transmembrane helix</keyword>
<dbReference type="RefSeq" id="WP_236502113.1">
    <property type="nucleotide sequence ID" value="NZ_CP091245.1"/>
</dbReference>
<keyword evidence="1" id="KW-0472">Membrane</keyword>
<dbReference type="Proteomes" id="UP001054801">
    <property type="component" value="Plasmid pThCT3_1"/>
</dbReference>
<keyword evidence="3" id="KW-1185">Reference proteome</keyword>
<keyword evidence="1" id="KW-0812">Transmembrane</keyword>
<protein>
    <submittedName>
        <fullName evidence="2">DUF4395 domain-containing protein</fullName>
    </submittedName>
</protein>
<evidence type="ECO:0000313" key="3">
    <source>
        <dbReference type="Proteomes" id="UP001054801"/>
    </source>
</evidence>
<keyword evidence="2" id="KW-0614">Plasmid</keyword>